<protein>
    <submittedName>
        <fullName evidence="1">Uncharacterized protein</fullName>
    </submittedName>
</protein>
<dbReference type="AlphaFoldDB" id="A0A2N9Y8X4"/>
<name>A0A2N9Y8X4_9HYPH</name>
<sequence length="63" mass="7188">MFYPIIYIIIVIFARENKFEKLNAVVYGLLAYKVSGISAQNITVLMEAIFYKIALESQVLGQK</sequence>
<comment type="caution">
    <text evidence="1">The sequence shown here is derived from an EMBL/GenBank/DDBJ whole genome shotgun (WGS) entry which is preliminary data.</text>
</comment>
<dbReference type="Proteomes" id="UP000229839">
    <property type="component" value="Unassembled WGS sequence"/>
</dbReference>
<gene>
    <name evidence="1" type="ORF">CER18_08065</name>
</gene>
<dbReference type="EMBL" id="NJGE01000023">
    <property type="protein sequence ID" value="PIT68157.1"/>
    <property type="molecule type" value="Genomic_DNA"/>
</dbReference>
<accession>A0A2N9Y8X4</accession>
<proteinExistence type="predicted"/>
<reference evidence="1 2" key="1">
    <citation type="submission" date="2017-06" db="EMBL/GenBank/DDBJ databases">
        <title>Draft genome of Bartonella tribocorum strain L103, isolated from a rodent in Laos.</title>
        <authorList>
            <person name="Hadjadj L."/>
            <person name="Jiyipong T."/>
            <person name="Morand S."/>
            <person name="Diene S.M."/>
            <person name="Rolain J.-M."/>
        </authorList>
    </citation>
    <scope>NUCLEOTIDE SEQUENCE [LARGE SCALE GENOMIC DNA]</scope>
    <source>
        <strain evidence="1 2">L103</strain>
    </source>
</reference>
<evidence type="ECO:0000313" key="2">
    <source>
        <dbReference type="Proteomes" id="UP000229839"/>
    </source>
</evidence>
<dbReference type="RefSeq" id="WP_100129507.1">
    <property type="nucleotide sequence ID" value="NZ_CADDYI010000008.1"/>
</dbReference>
<evidence type="ECO:0000313" key="1">
    <source>
        <dbReference type="EMBL" id="PIT68157.1"/>
    </source>
</evidence>
<organism evidence="1 2">
    <name type="scientific">Bartonella tribocorum</name>
    <dbReference type="NCBI Taxonomy" id="85701"/>
    <lineage>
        <taxon>Bacteria</taxon>
        <taxon>Pseudomonadati</taxon>
        <taxon>Pseudomonadota</taxon>
        <taxon>Alphaproteobacteria</taxon>
        <taxon>Hyphomicrobiales</taxon>
        <taxon>Bartonellaceae</taxon>
        <taxon>Bartonella</taxon>
    </lineage>
</organism>